<dbReference type="SUPFAM" id="SSF52096">
    <property type="entry name" value="ClpP/crotonase"/>
    <property type="match status" value="1"/>
</dbReference>
<dbReference type="InterPro" id="IPR045004">
    <property type="entry name" value="ECH_dom"/>
</dbReference>
<sequence length="388" mass="42863">MTSPVLFQVLDTADAMKVGVATLNTPQTLNGLSLEMCELLETQLGDWQADDSIAMVILKGAGERAFCAGGDLHGLYKSMQENAGGQAWDNVHARTFFDTEYRLDYLIHTYPKPMLCWGSGIVMGGGVGLMMGASHRVVTETTRFAMPEITIGLFPDVGGSWMLARLPGGTGLFLALTGAQLGHSDCRYLGLADYTLDSGQWEDVVQQIQAESWSKDRSENDIHLGRLLRDLRAEPETLEPGPLEKHYGLIRQACDGKDFDAICSSISSWIDNDDPWLKRAATTFMSGSPGSARLCFALLDRVRLHSLADVFREEYIVSLHCGVQGDFQEGIRALLIDKDKQPKWNPATLAQATDSWVQRFFQTPWPDSVDHPLADLGAQPTRRQNPVR</sequence>
<organism evidence="5 6">
    <name type="scientific">Pollutimonas subterranea</name>
    <dbReference type="NCBI Taxonomy" id="2045210"/>
    <lineage>
        <taxon>Bacteria</taxon>
        <taxon>Pseudomonadati</taxon>
        <taxon>Pseudomonadota</taxon>
        <taxon>Betaproteobacteria</taxon>
        <taxon>Burkholderiales</taxon>
        <taxon>Alcaligenaceae</taxon>
        <taxon>Pollutimonas</taxon>
    </lineage>
</organism>
<dbReference type="AlphaFoldDB" id="A0A2N4U7R8"/>
<accession>A0A2N4U7R8</accession>
<dbReference type="NCBIfam" id="NF004127">
    <property type="entry name" value="PRK05617.1"/>
    <property type="match status" value="1"/>
</dbReference>
<dbReference type="GO" id="GO:0003860">
    <property type="term" value="F:3-hydroxyisobutyryl-CoA hydrolase activity"/>
    <property type="evidence" value="ECO:0007669"/>
    <property type="project" value="UniProtKB-EC"/>
</dbReference>
<dbReference type="EC" id="3.1.2.4" evidence="2"/>
<keyword evidence="6" id="KW-1185">Reference proteome</keyword>
<evidence type="ECO:0000313" key="5">
    <source>
        <dbReference type="EMBL" id="PLC51052.1"/>
    </source>
</evidence>
<dbReference type="Gene3D" id="3.90.226.10">
    <property type="entry name" value="2-enoyl-CoA Hydratase, Chain A, domain 1"/>
    <property type="match status" value="1"/>
</dbReference>
<feature type="domain" description="Enoyl-CoA hydratase/isomerase" evidence="4">
    <location>
        <begin position="18"/>
        <end position="361"/>
    </location>
</feature>
<proteinExistence type="predicted"/>
<dbReference type="InterPro" id="IPR032259">
    <property type="entry name" value="HIBYL-CoA-H"/>
</dbReference>
<evidence type="ECO:0000256" key="1">
    <source>
        <dbReference type="ARBA" id="ARBA00001709"/>
    </source>
</evidence>
<gene>
    <name evidence="5" type="ORF">CR159_05530</name>
</gene>
<comment type="catalytic activity">
    <reaction evidence="1">
        <text>3-hydroxy-2-methylpropanoyl-CoA + H2O = 3-hydroxy-2-methylpropanoate + CoA + H(+)</text>
        <dbReference type="Rhea" id="RHEA:20888"/>
        <dbReference type="ChEBI" id="CHEBI:11805"/>
        <dbReference type="ChEBI" id="CHEBI:15377"/>
        <dbReference type="ChEBI" id="CHEBI:15378"/>
        <dbReference type="ChEBI" id="CHEBI:57287"/>
        <dbReference type="ChEBI" id="CHEBI:57340"/>
        <dbReference type="EC" id="3.1.2.4"/>
    </reaction>
</comment>
<dbReference type="InterPro" id="IPR029045">
    <property type="entry name" value="ClpP/crotonase-like_dom_sf"/>
</dbReference>
<keyword evidence="3" id="KW-0378">Hydrolase</keyword>
<evidence type="ECO:0000256" key="3">
    <source>
        <dbReference type="ARBA" id="ARBA00022801"/>
    </source>
</evidence>
<dbReference type="GO" id="GO:0005829">
    <property type="term" value="C:cytosol"/>
    <property type="evidence" value="ECO:0007669"/>
    <property type="project" value="TreeGrafter"/>
</dbReference>
<dbReference type="Pfam" id="PF16113">
    <property type="entry name" value="ECH_2"/>
    <property type="match status" value="1"/>
</dbReference>
<evidence type="ECO:0000259" key="4">
    <source>
        <dbReference type="Pfam" id="PF16113"/>
    </source>
</evidence>
<name>A0A2N4U7R8_9BURK</name>
<dbReference type="CDD" id="cd06558">
    <property type="entry name" value="crotonase-like"/>
    <property type="match status" value="1"/>
</dbReference>
<dbReference type="Proteomes" id="UP000234190">
    <property type="component" value="Unassembled WGS sequence"/>
</dbReference>
<reference evidence="5 6" key="1">
    <citation type="submission" date="2017-10" db="EMBL/GenBank/DDBJ databases">
        <title>Two draft genome sequences of Pusillimonas sp. strains isolated from a nitrate- and radionuclide-contaminated groundwater in Russia.</title>
        <authorList>
            <person name="Grouzdev D.S."/>
            <person name="Tourova T.P."/>
            <person name="Goeva M.A."/>
            <person name="Babich T.L."/>
            <person name="Sokolova D.S."/>
            <person name="Abdullin R."/>
            <person name="Poltaraus A.B."/>
            <person name="Toshchakov S.V."/>
            <person name="Nazina T.N."/>
        </authorList>
    </citation>
    <scope>NUCLEOTIDE SEQUENCE [LARGE SCALE GENOMIC DNA]</scope>
    <source>
        <strain evidence="5 6">JR1/69-3-13</strain>
    </source>
</reference>
<dbReference type="PANTHER" id="PTHR43176:SF3">
    <property type="entry name" value="3-HYDROXYISOBUTYRYL-COA HYDROLASE, MITOCHONDRIAL"/>
    <property type="match status" value="1"/>
</dbReference>
<evidence type="ECO:0000313" key="6">
    <source>
        <dbReference type="Proteomes" id="UP000234190"/>
    </source>
</evidence>
<evidence type="ECO:0000256" key="2">
    <source>
        <dbReference type="ARBA" id="ARBA00011915"/>
    </source>
</evidence>
<dbReference type="GO" id="GO:0006574">
    <property type="term" value="P:L-valine catabolic process"/>
    <property type="evidence" value="ECO:0007669"/>
    <property type="project" value="TreeGrafter"/>
</dbReference>
<dbReference type="RefSeq" id="WP_102073004.1">
    <property type="nucleotide sequence ID" value="NZ_PDNW01000003.1"/>
</dbReference>
<dbReference type="OrthoDB" id="9790967at2"/>
<dbReference type="PANTHER" id="PTHR43176">
    <property type="entry name" value="3-HYDROXYISOBUTYRYL-COA HYDROLASE-RELATED"/>
    <property type="match status" value="1"/>
</dbReference>
<comment type="caution">
    <text evidence="5">The sequence shown here is derived from an EMBL/GenBank/DDBJ whole genome shotgun (WGS) entry which is preliminary data.</text>
</comment>
<protein>
    <recommendedName>
        <fullName evidence="2">3-hydroxyisobutyryl-CoA hydrolase</fullName>
        <ecNumber evidence="2">3.1.2.4</ecNumber>
    </recommendedName>
</protein>
<dbReference type="EMBL" id="PDNW01000003">
    <property type="protein sequence ID" value="PLC51052.1"/>
    <property type="molecule type" value="Genomic_DNA"/>
</dbReference>